<dbReference type="PANTHER" id="PTHR35568">
    <property type="entry name" value="TRANSCRIPTIONAL REGULATOR DAUR"/>
    <property type="match status" value="1"/>
</dbReference>
<comment type="caution">
    <text evidence="3">The sequence shown here is derived from an EMBL/GenBank/DDBJ whole genome shotgun (WGS) entry which is preliminary data.</text>
</comment>
<protein>
    <submittedName>
        <fullName evidence="3">PAS domain-containing protein</fullName>
    </submittedName>
</protein>
<feature type="domain" description="Transcriptional regulator DauR-like HTH" evidence="2">
    <location>
        <begin position="141"/>
        <end position="201"/>
    </location>
</feature>
<dbReference type="EMBL" id="JAOVZO020000018">
    <property type="protein sequence ID" value="MDC8014581.1"/>
    <property type="molecule type" value="Genomic_DNA"/>
</dbReference>
<proteinExistence type="predicted"/>
<dbReference type="RefSeq" id="WP_263542202.1">
    <property type="nucleotide sequence ID" value="NZ_JAOVZO020000018.1"/>
</dbReference>
<dbReference type="Proteomes" id="UP001139971">
    <property type="component" value="Unassembled WGS sequence"/>
</dbReference>
<dbReference type="Pfam" id="PF08348">
    <property type="entry name" value="PAS_6"/>
    <property type="match status" value="1"/>
</dbReference>
<evidence type="ECO:0000259" key="1">
    <source>
        <dbReference type="Pfam" id="PF08348"/>
    </source>
</evidence>
<feature type="domain" description="YheO-like" evidence="1">
    <location>
        <begin position="13"/>
        <end position="115"/>
    </location>
</feature>
<evidence type="ECO:0000313" key="3">
    <source>
        <dbReference type="EMBL" id="MDC8014581.1"/>
    </source>
</evidence>
<evidence type="ECO:0000259" key="2">
    <source>
        <dbReference type="Pfam" id="PF13309"/>
    </source>
</evidence>
<dbReference type="Pfam" id="PF13309">
    <property type="entry name" value="HTH_22"/>
    <property type="match status" value="1"/>
</dbReference>
<dbReference type="AlphaFoldDB" id="A0A9X3YPY2"/>
<keyword evidence="4" id="KW-1185">Reference proteome</keyword>
<sequence>MTRRSDSPADRHASTAAAIGALLYPHAEVVLHDLASGTVAGIWNAWSGRKIGSPSLLDDDTSAFDRGEAVLGPYEKTGEDGRRIKSVTAVLPGPRGRAAGLLCINLDVSRLDEAMRVLAAFVAPRTERPATLFAQDWRERINLALHAWLRERGIALAALTRADRVALVAALDAQGVFATRHAAQHLAGLIGASRASIYNYLADARRPTTSAP</sequence>
<accession>A0A9X3YPY2</accession>
<name>A0A9X3YPY2_9GAMM</name>
<dbReference type="InterPro" id="IPR039445">
    <property type="entry name" value="DauR-like_HTH"/>
</dbReference>
<reference evidence="3" key="1">
    <citation type="submission" date="2023-02" db="EMBL/GenBank/DDBJ databases">
        <title>Tahibacter soli sp. nov. isolated from soil.</title>
        <authorList>
            <person name="Baek J.H."/>
            <person name="Lee J.K."/>
            <person name="Choi D.G."/>
            <person name="Jeon C.O."/>
        </authorList>
    </citation>
    <scope>NUCLEOTIDE SEQUENCE</scope>
    <source>
        <strain evidence="3">BL</strain>
    </source>
</reference>
<dbReference type="InterPro" id="IPR039446">
    <property type="entry name" value="DauR-like"/>
</dbReference>
<evidence type="ECO:0000313" key="4">
    <source>
        <dbReference type="Proteomes" id="UP001139971"/>
    </source>
</evidence>
<dbReference type="PANTHER" id="PTHR35568:SF1">
    <property type="entry name" value="TRANSCRIPTIONAL REGULATOR DAUR"/>
    <property type="match status" value="1"/>
</dbReference>
<dbReference type="InterPro" id="IPR013559">
    <property type="entry name" value="YheO"/>
</dbReference>
<gene>
    <name evidence="3" type="ORF">OD750_018705</name>
</gene>
<organism evidence="3 4">
    <name type="scientific">Tahibacter soli</name>
    <dbReference type="NCBI Taxonomy" id="2983605"/>
    <lineage>
        <taxon>Bacteria</taxon>
        <taxon>Pseudomonadati</taxon>
        <taxon>Pseudomonadota</taxon>
        <taxon>Gammaproteobacteria</taxon>
        <taxon>Lysobacterales</taxon>
        <taxon>Rhodanobacteraceae</taxon>
        <taxon>Tahibacter</taxon>
    </lineage>
</organism>